<feature type="region of interest" description="Disordered" evidence="1">
    <location>
        <begin position="1"/>
        <end position="31"/>
    </location>
</feature>
<keyword evidence="3" id="KW-1185">Reference proteome</keyword>
<evidence type="ECO:0000313" key="3">
    <source>
        <dbReference type="Proteomes" id="UP001151760"/>
    </source>
</evidence>
<feature type="compositionally biased region" description="Basic and acidic residues" evidence="1">
    <location>
        <begin position="1"/>
        <end position="16"/>
    </location>
</feature>
<accession>A0ABQ5HSF2</accession>
<name>A0ABQ5HSF2_9ASTR</name>
<protein>
    <submittedName>
        <fullName evidence="2">Uncharacterized protein</fullName>
    </submittedName>
</protein>
<organism evidence="2 3">
    <name type="scientific">Tanacetum coccineum</name>
    <dbReference type="NCBI Taxonomy" id="301880"/>
    <lineage>
        <taxon>Eukaryota</taxon>
        <taxon>Viridiplantae</taxon>
        <taxon>Streptophyta</taxon>
        <taxon>Embryophyta</taxon>
        <taxon>Tracheophyta</taxon>
        <taxon>Spermatophyta</taxon>
        <taxon>Magnoliopsida</taxon>
        <taxon>eudicotyledons</taxon>
        <taxon>Gunneridae</taxon>
        <taxon>Pentapetalae</taxon>
        <taxon>asterids</taxon>
        <taxon>campanulids</taxon>
        <taxon>Asterales</taxon>
        <taxon>Asteraceae</taxon>
        <taxon>Asteroideae</taxon>
        <taxon>Anthemideae</taxon>
        <taxon>Anthemidinae</taxon>
        <taxon>Tanacetum</taxon>
    </lineage>
</organism>
<evidence type="ECO:0000256" key="1">
    <source>
        <dbReference type="SAM" id="MobiDB-lite"/>
    </source>
</evidence>
<gene>
    <name evidence="2" type="ORF">Tco_1079589</name>
</gene>
<reference evidence="2" key="1">
    <citation type="journal article" date="2022" name="Int. J. Mol. Sci.">
        <title>Draft Genome of Tanacetum Coccineum: Genomic Comparison of Closely Related Tanacetum-Family Plants.</title>
        <authorList>
            <person name="Yamashiro T."/>
            <person name="Shiraishi A."/>
            <person name="Nakayama K."/>
            <person name="Satake H."/>
        </authorList>
    </citation>
    <scope>NUCLEOTIDE SEQUENCE</scope>
</reference>
<sequence length="207" mass="23020">MKDLCRSGEDIDEIHRSSAHPPYNVYGGGPRPEDTDAIPFKLCSFDAHHLLSIKFPTPKKGIATLIASKDKNQQLLQNATKRRDFPDQMSPLEGNRTLQGLSREGKGKMRGRYQGSNRWIKAEWIVRPGLYPTYIPNPVLVMKCEDPVECVSIQKPLNSAGPYGARRRVILNLSAKSRGGGGVCGGVLVWGVLWVEPQVLEKVMQNI</sequence>
<comment type="caution">
    <text evidence="2">The sequence shown here is derived from an EMBL/GenBank/DDBJ whole genome shotgun (WGS) entry which is preliminary data.</text>
</comment>
<reference evidence="2" key="2">
    <citation type="submission" date="2022-01" db="EMBL/GenBank/DDBJ databases">
        <authorList>
            <person name="Yamashiro T."/>
            <person name="Shiraishi A."/>
            <person name="Satake H."/>
            <person name="Nakayama K."/>
        </authorList>
    </citation>
    <scope>NUCLEOTIDE SEQUENCE</scope>
</reference>
<proteinExistence type="predicted"/>
<evidence type="ECO:0000313" key="2">
    <source>
        <dbReference type="EMBL" id="GJT90744.1"/>
    </source>
</evidence>
<dbReference type="EMBL" id="BQNB010019951">
    <property type="protein sequence ID" value="GJT90744.1"/>
    <property type="molecule type" value="Genomic_DNA"/>
</dbReference>
<dbReference type="Proteomes" id="UP001151760">
    <property type="component" value="Unassembled WGS sequence"/>
</dbReference>